<sequence length="747" mass="83916">MKTVFKYLGASLVVIFLITIVYSLGIQYNWYGQLEPPGQPLQSTLPKHLIKDKINRQMKVSNSSKQILFGDTHVHTTYSTDAFLWSLPIFNGEGPHPISDACNYARFCSALDFWVTSDHAEASTPRKWKSIKEAVRQCNAPSDFEDPDMVTFLGFEWTQVGLEANNHFGHKNVIFLDIDENKVPLRPIGAGGLATNGMRSTIGSQAAELLKPLAFIDFPNRQRYFNFSSFVEELADVPFCEEGISSALLPEDCYESANTPADLFRKLDELNFPSIVIPHGNTWGFYTPPGSSLDKQLEEDFNNENVQILFEVMSGHGNSEEYRPWRATVFDQDGKAVCPLPSKDYLPSCWRAGEIVEARCLSEKENPEECVKRAEEARKAYVSLGVPGHLIIPGVQLEDWLDAGQCKDCFIPSFNYRPAGSAQYALALGNFDSDEVKRFRFGFIASSDNHRARPGTGYKEIDRFVTTEANGPPNEAIRESLYPQLEATSDILPIEIDDGLALGFGAFEAERMASFFTTGGLAAVHSFSRSRKDIWTAMQRKETYGTSGDRILLWFDLIDKDKGIVPMGGEITLSSEPNFKIRAVGAFKQKPGCPKYNSSDISAEDILRICKNECYNPSDERKLIEKIEVIRILPQSYKGESLSGLIQDPWQSFECPADQNGCEVTFYDGEFANLGRDAVYYARVIQEPSPTINSENVRCEYDDKGNCKEVNVCYGDYRTPKDDDCLSMSRERAWSSPIFVDYKTINN</sequence>
<protein>
    <recommendedName>
        <fullName evidence="2">DUF3604 domain-containing protein</fullName>
    </recommendedName>
</protein>
<evidence type="ECO:0000313" key="1">
    <source>
        <dbReference type="EMBL" id="SVA75034.1"/>
    </source>
</evidence>
<evidence type="ECO:0008006" key="2">
    <source>
        <dbReference type="Google" id="ProtNLM"/>
    </source>
</evidence>
<dbReference type="Pfam" id="PF12228">
    <property type="entry name" value="DUF3604"/>
    <property type="match status" value="2"/>
</dbReference>
<dbReference type="Gene3D" id="3.20.20.140">
    <property type="entry name" value="Metal-dependent hydrolases"/>
    <property type="match status" value="1"/>
</dbReference>
<dbReference type="AlphaFoldDB" id="A0A381YDE9"/>
<accession>A0A381YDE9</accession>
<dbReference type="InterPro" id="IPR022028">
    <property type="entry name" value="DUF3604"/>
</dbReference>
<dbReference type="InterPro" id="IPR016195">
    <property type="entry name" value="Pol/histidinol_Pase-like"/>
</dbReference>
<dbReference type="SUPFAM" id="SSF89550">
    <property type="entry name" value="PHP domain-like"/>
    <property type="match status" value="1"/>
</dbReference>
<reference evidence="1" key="1">
    <citation type="submission" date="2018-05" db="EMBL/GenBank/DDBJ databases">
        <authorList>
            <person name="Lanie J.A."/>
            <person name="Ng W.-L."/>
            <person name="Kazmierczak K.M."/>
            <person name="Andrzejewski T.M."/>
            <person name="Davidsen T.M."/>
            <person name="Wayne K.J."/>
            <person name="Tettelin H."/>
            <person name="Glass J.I."/>
            <person name="Rusch D."/>
            <person name="Podicherti R."/>
            <person name="Tsui H.-C.T."/>
            <person name="Winkler M.E."/>
        </authorList>
    </citation>
    <scope>NUCLEOTIDE SEQUENCE</scope>
</reference>
<name>A0A381YDE9_9ZZZZ</name>
<organism evidence="1">
    <name type="scientific">marine metagenome</name>
    <dbReference type="NCBI Taxonomy" id="408172"/>
    <lineage>
        <taxon>unclassified sequences</taxon>
        <taxon>metagenomes</taxon>
        <taxon>ecological metagenomes</taxon>
    </lineage>
</organism>
<gene>
    <name evidence="1" type="ORF">METZ01_LOCUS127888</name>
</gene>
<proteinExistence type="predicted"/>
<dbReference type="EMBL" id="UINC01017967">
    <property type="protein sequence ID" value="SVA75034.1"/>
    <property type="molecule type" value="Genomic_DNA"/>
</dbReference>